<gene>
    <name evidence="2" type="ORF">BXYJ_LOCUS3258</name>
</gene>
<dbReference type="Proteomes" id="UP000659654">
    <property type="component" value="Unassembled WGS sequence"/>
</dbReference>
<accession>A0A1I7SCS1</accession>
<dbReference type="Proteomes" id="UP000095284">
    <property type="component" value="Unplaced"/>
</dbReference>
<evidence type="ECO:0000313" key="3">
    <source>
        <dbReference type="EMBL" id="CAG9093612.1"/>
    </source>
</evidence>
<evidence type="ECO:0000313" key="5">
    <source>
        <dbReference type="Proteomes" id="UP000659654"/>
    </source>
</evidence>
<sequence length="160" mass="17140">MPASAPLSNSASSAWVVDLLFCQPRPEALIQRMQSSMTPEYLSMLGLTQTLTGFGSSLGARLAVIARDCHGKNFGSGSEPLRSGAEAKFAASPRSLSRLEPKPRADSGVKIRLRSQEPTQEPRFDYGAKSRLQSLYRTSEPGQCKKPEPRADSGAGAAQS</sequence>
<dbReference type="EMBL" id="CAJFDI010000002">
    <property type="protein sequence ID" value="CAD5213894.1"/>
    <property type="molecule type" value="Genomic_DNA"/>
</dbReference>
<proteinExistence type="predicted"/>
<evidence type="ECO:0000256" key="1">
    <source>
        <dbReference type="SAM" id="MobiDB-lite"/>
    </source>
</evidence>
<name>A0A1I7SCS1_BURXY</name>
<evidence type="ECO:0000313" key="2">
    <source>
        <dbReference type="EMBL" id="CAD5213894.1"/>
    </source>
</evidence>
<evidence type="ECO:0000313" key="6">
    <source>
        <dbReference type="WBParaSite" id="BXY_1082300.1"/>
    </source>
</evidence>
<dbReference type="AlphaFoldDB" id="A0A1I7SCS1"/>
<feature type="compositionally biased region" description="Basic and acidic residues" evidence="1">
    <location>
        <begin position="97"/>
        <end position="109"/>
    </location>
</feature>
<reference evidence="3" key="2">
    <citation type="submission" date="2020-08" db="EMBL/GenBank/DDBJ databases">
        <authorList>
            <person name="Kikuchi T."/>
        </authorList>
    </citation>
    <scope>NUCLEOTIDE SEQUENCE</scope>
    <source>
        <strain evidence="2">Ka4C1</strain>
    </source>
</reference>
<organism evidence="4 6">
    <name type="scientific">Bursaphelenchus xylophilus</name>
    <name type="common">Pinewood nematode worm</name>
    <name type="synonym">Aphelenchoides xylophilus</name>
    <dbReference type="NCBI Taxonomy" id="6326"/>
    <lineage>
        <taxon>Eukaryota</taxon>
        <taxon>Metazoa</taxon>
        <taxon>Ecdysozoa</taxon>
        <taxon>Nematoda</taxon>
        <taxon>Chromadorea</taxon>
        <taxon>Rhabditida</taxon>
        <taxon>Tylenchina</taxon>
        <taxon>Tylenchomorpha</taxon>
        <taxon>Aphelenchoidea</taxon>
        <taxon>Aphelenchoididae</taxon>
        <taxon>Bursaphelenchus</taxon>
    </lineage>
</organism>
<protein>
    <submittedName>
        <fullName evidence="2">(pine wood nematode) hypothetical protein</fullName>
    </submittedName>
</protein>
<feature type="region of interest" description="Disordered" evidence="1">
    <location>
        <begin position="74"/>
        <end position="160"/>
    </location>
</feature>
<feature type="compositionally biased region" description="Polar residues" evidence="1">
    <location>
        <begin position="131"/>
        <end position="141"/>
    </location>
</feature>
<reference evidence="6" key="1">
    <citation type="submission" date="2016-11" db="UniProtKB">
        <authorList>
            <consortium name="WormBaseParasite"/>
        </authorList>
    </citation>
    <scope>IDENTIFICATION</scope>
</reference>
<dbReference type="EMBL" id="CAJFCV020000002">
    <property type="protein sequence ID" value="CAG9093612.1"/>
    <property type="molecule type" value="Genomic_DNA"/>
</dbReference>
<keyword evidence="5" id="KW-1185">Reference proteome</keyword>
<dbReference type="Proteomes" id="UP000582659">
    <property type="component" value="Unassembled WGS sequence"/>
</dbReference>
<dbReference type="WBParaSite" id="BXY_1082300.1">
    <property type="protein sequence ID" value="BXY_1082300.1"/>
    <property type="gene ID" value="BXY_1082300"/>
</dbReference>
<evidence type="ECO:0000313" key="4">
    <source>
        <dbReference type="Proteomes" id="UP000095284"/>
    </source>
</evidence>